<evidence type="ECO:0000313" key="5">
    <source>
        <dbReference type="Proteomes" id="UP000198983"/>
    </source>
</evidence>
<gene>
    <name evidence="4" type="ORF">SAMN04489717_2590</name>
</gene>
<protein>
    <submittedName>
        <fullName evidence="4">CDP-alcohol phosphatidyltransferase</fullName>
    </submittedName>
</protein>
<keyword evidence="5" id="KW-1185">Reference proteome</keyword>
<dbReference type="GO" id="GO:0008654">
    <property type="term" value="P:phospholipid biosynthetic process"/>
    <property type="evidence" value="ECO:0007669"/>
    <property type="project" value="InterPro"/>
</dbReference>
<feature type="transmembrane region" description="Helical" evidence="3">
    <location>
        <begin position="128"/>
        <end position="155"/>
    </location>
</feature>
<evidence type="ECO:0000256" key="1">
    <source>
        <dbReference type="ARBA" id="ARBA00022679"/>
    </source>
</evidence>
<dbReference type="GO" id="GO:0016020">
    <property type="term" value="C:membrane"/>
    <property type="evidence" value="ECO:0007669"/>
    <property type="project" value="InterPro"/>
</dbReference>
<dbReference type="STRING" id="117157.SAMN04489717_2590"/>
<feature type="transmembrane region" description="Helical" evidence="3">
    <location>
        <begin position="32"/>
        <end position="49"/>
    </location>
</feature>
<evidence type="ECO:0000313" key="4">
    <source>
        <dbReference type="EMBL" id="SDS40456.1"/>
    </source>
</evidence>
<evidence type="ECO:0000256" key="2">
    <source>
        <dbReference type="RuleBase" id="RU003750"/>
    </source>
</evidence>
<dbReference type="Proteomes" id="UP000198983">
    <property type="component" value="Chromosome I"/>
</dbReference>
<dbReference type="PROSITE" id="PS00379">
    <property type="entry name" value="CDP_ALCOHOL_P_TRANSF"/>
    <property type="match status" value="1"/>
</dbReference>
<accession>A0A1H1RXY9</accession>
<organism evidence="4 5">
    <name type="scientific">Actinopolymorpha singaporensis</name>
    <dbReference type="NCBI Taxonomy" id="117157"/>
    <lineage>
        <taxon>Bacteria</taxon>
        <taxon>Bacillati</taxon>
        <taxon>Actinomycetota</taxon>
        <taxon>Actinomycetes</taxon>
        <taxon>Propionibacteriales</taxon>
        <taxon>Actinopolymorphaceae</taxon>
        <taxon>Actinopolymorpha</taxon>
    </lineage>
</organism>
<reference evidence="4 5" key="1">
    <citation type="submission" date="2016-10" db="EMBL/GenBank/DDBJ databases">
        <authorList>
            <person name="de Groot N.N."/>
        </authorList>
    </citation>
    <scope>NUCLEOTIDE SEQUENCE [LARGE SCALE GENOMIC DNA]</scope>
    <source>
        <strain evidence="4 5">DSM 22024</strain>
    </source>
</reference>
<dbReference type="Pfam" id="PF01066">
    <property type="entry name" value="CDP-OH_P_transf"/>
    <property type="match status" value="1"/>
</dbReference>
<feature type="transmembrane region" description="Helical" evidence="3">
    <location>
        <begin position="197"/>
        <end position="215"/>
    </location>
</feature>
<dbReference type="InterPro" id="IPR000462">
    <property type="entry name" value="CDP-OH_P_trans"/>
</dbReference>
<dbReference type="Gene3D" id="1.20.120.1760">
    <property type="match status" value="1"/>
</dbReference>
<comment type="similarity">
    <text evidence="2">Belongs to the CDP-alcohol phosphatidyltransferase class-I family.</text>
</comment>
<keyword evidence="3" id="KW-1133">Transmembrane helix</keyword>
<dbReference type="InterPro" id="IPR048254">
    <property type="entry name" value="CDP_ALCOHOL_P_TRANSF_CS"/>
</dbReference>
<proteinExistence type="inferred from homology"/>
<keyword evidence="1 2" id="KW-0808">Transferase</keyword>
<dbReference type="RefSeq" id="WP_197681821.1">
    <property type="nucleotide sequence ID" value="NZ_LT629732.1"/>
</dbReference>
<sequence>MFRWELTAGTAAELALLACLWATVGLGVPGLLTGTTYAVVSWGVLSVAFRRPRTERFGPANAVTLVRVVLIAPVTALAADNLGRTAPAALVAFAAVALVLDTVDGRVARATGTSSELGGRFDIEVDAFLVLVLSGFVAALLGGWVVAIGCLRYVFVAASWAAPWLRGPLPPSQARKLVGVYQGVALLVAGSGLLPRAAATTLVALALASLVWSFGRDVVRLWLVSNQDLRTL</sequence>
<evidence type="ECO:0000256" key="3">
    <source>
        <dbReference type="SAM" id="Phobius"/>
    </source>
</evidence>
<dbReference type="GO" id="GO:0016780">
    <property type="term" value="F:phosphotransferase activity, for other substituted phosphate groups"/>
    <property type="evidence" value="ECO:0007669"/>
    <property type="project" value="InterPro"/>
</dbReference>
<name>A0A1H1RXY9_9ACTN</name>
<feature type="transmembrane region" description="Helical" evidence="3">
    <location>
        <begin position="61"/>
        <end position="79"/>
    </location>
</feature>
<keyword evidence="3" id="KW-0812">Transmembrane</keyword>
<keyword evidence="3" id="KW-0472">Membrane</keyword>
<dbReference type="AlphaFoldDB" id="A0A1H1RXY9"/>
<dbReference type="InterPro" id="IPR043130">
    <property type="entry name" value="CDP-OH_PTrfase_TM_dom"/>
</dbReference>
<feature type="transmembrane region" description="Helical" evidence="3">
    <location>
        <begin position="85"/>
        <end position="107"/>
    </location>
</feature>
<dbReference type="EMBL" id="LT629732">
    <property type="protein sequence ID" value="SDS40456.1"/>
    <property type="molecule type" value="Genomic_DNA"/>
</dbReference>